<evidence type="ECO:0000313" key="2">
    <source>
        <dbReference type="EMBL" id="TXL79614.1"/>
    </source>
</evidence>
<protein>
    <submittedName>
        <fullName evidence="2">DUF2283 domain-containing protein</fullName>
    </submittedName>
</protein>
<proteinExistence type="predicted"/>
<gene>
    <name evidence="2" type="ORF">FHP25_06690</name>
</gene>
<dbReference type="RefSeq" id="WP_147846123.1">
    <property type="nucleotide sequence ID" value="NZ_VDUZ01000005.1"/>
</dbReference>
<comment type="caution">
    <text evidence="2">The sequence shown here is derived from an EMBL/GenBank/DDBJ whole genome shotgun (WGS) entry which is preliminary data.</text>
</comment>
<sequence>MIIEPTIRYYPETDTMAIEVRPWPAEGKGDPSQIGGEDAGEDLVIHYGPDGTPWLWEIEHASMHPEHIAAALDDLRRRSAQAA</sequence>
<accession>A0A5C8PSI3</accession>
<name>A0A5C8PSI3_9HYPH</name>
<keyword evidence="3" id="KW-1185">Reference proteome</keyword>
<dbReference type="Proteomes" id="UP000321638">
    <property type="component" value="Unassembled WGS sequence"/>
</dbReference>
<dbReference type="OrthoDB" id="9758822at2"/>
<dbReference type="EMBL" id="VDUZ01000005">
    <property type="protein sequence ID" value="TXL79614.1"/>
    <property type="molecule type" value="Genomic_DNA"/>
</dbReference>
<feature type="region of interest" description="Disordered" evidence="1">
    <location>
        <begin position="23"/>
        <end position="43"/>
    </location>
</feature>
<evidence type="ECO:0000313" key="3">
    <source>
        <dbReference type="Proteomes" id="UP000321638"/>
    </source>
</evidence>
<dbReference type="AlphaFoldDB" id="A0A5C8PSI3"/>
<reference evidence="2 3" key="1">
    <citation type="submission" date="2019-06" db="EMBL/GenBank/DDBJ databases">
        <title>New taxonomy in bacterial strain CC-CFT640, isolated from vineyard.</title>
        <authorList>
            <person name="Lin S.-Y."/>
            <person name="Tsai C.-F."/>
            <person name="Young C.-C."/>
        </authorList>
    </citation>
    <scope>NUCLEOTIDE SEQUENCE [LARGE SCALE GENOMIC DNA]</scope>
    <source>
        <strain evidence="2 3">CC-CFT640</strain>
    </source>
</reference>
<evidence type="ECO:0000256" key="1">
    <source>
        <dbReference type="SAM" id="MobiDB-lite"/>
    </source>
</evidence>
<organism evidence="2 3">
    <name type="scientific">Vineibacter terrae</name>
    <dbReference type="NCBI Taxonomy" id="2586908"/>
    <lineage>
        <taxon>Bacteria</taxon>
        <taxon>Pseudomonadati</taxon>
        <taxon>Pseudomonadota</taxon>
        <taxon>Alphaproteobacteria</taxon>
        <taxon>Hyphomicrobiales</taxon>
        <taxon>Vineibacter</taxon>
    </lineage>
</organism>